<sequence>MRIDPTAFSPGEALLWRHGVVEPEHIELDAIAAVEGVAVRYRPLSGCEARLVVVDDRGIISVRDNAANIGRQRFSLAHELAHWMRDRHSGGALCSSDDIS</sequence>
<proteinExistence type="predicted"/>
<comment type="caution">
    <text evidence="2">The sequence shown here is derived from an EMBL/GenBank/DDBJ whole genome shotgun (WGS) entry which is preliminary data.</text>
</comment>
<accession>T1BF52</accession>
<dbReference type="Pfam" id="PF06114">
    <property type="entry name" value="Peptidase_M78"/>
    <property type="match status" value="1"/>
</dbReference>
<evidence type="ECO:0000259" key="1">
    <source>
        <dbReference type="Pfam" id="PF06114"/>
    </source>
</evidence>
<name>T1BF52_9ZZZZ</name>
<dbReference type="EMBL" id="AUZZ01000647">
    <property type="protein sequence ID" value="EQD67173.1"/>
    <property type="molecule type" value="Genomic_DNA"/>
</dbReference>
<reference evidence="2" key="1">
    <citation type="submission" date="2013-08" db="EMBL/GenBank/DDBJ databases">
        <authorList>
            <person name="Mendez C."/>
            <person name="Richter M."/>
            <person name="Ferrer M."/>
            <person name="Sanchez J."/>
        </authorList>
    </citation>
    <scope>NUCLEOTIDE SEQUENCE</scope>
</reference>
<dbReference type="AlphaFoldDB" id="T1BF52"/>
<reference evidence="2" key="2">
    <citation type="journal article" date="2014" name="ISME J.">
        <title>Microbial stratification in low pH oxic and suboxic macroscopic growths along an acid mine drainage.</title>
        <authorList>
            <person name="Mendez-Garcia C."/>
            <person name="Mesa V."/>
            <person name="Sprenger R.R."/>
            <person name="Richter M."/>
            <person name="Diez M.S."/>
            <person name="Solano J."/>
            <person name="Bargiela R."/>
            <person name="Golyshina O.V."/>
            <person name="Manteca A."/>
            <person name="Ramos J.L."/>
            <person name="Gallego J.R."/>
            <person name="Llorente I."/>
            <person name="Martins Dos Santos V.A."/>
            <person name="Jensen O.N."/>
            <person name="Pelaez A.I."/>
            <person name="Sanchez J."/>
            <person name="Ferrer M."/>
        </authorList>
    </citation>
    <scope>NUCLEOTIDE SEQUENCE</scope>
</reference>
<dbReference type="InterPro" id="IPR010359">
    <property type="entry name" value="IrrE_HExxH"/>
</dbReference>
<feature type="non-terminal residue" evidence="2">
    <location>
        <position position="100"/>
    </location>
</feature>
<organism evidence="2">
    <name type="scientific">mine drainage metagenome</name>
    <dbReference type="NCBI Taxonomy" id="410659"/>
    <lineage>
        <taxon>unclassified sequences</taxon>
        <taxon>metagenomes</taxon>
        <taxon>ecological metagenomes</taxon>
    </lineage>
</organism>
<protein>
    <submittedName>
        <fullName evidence="2">Protein containing DUF955</fullName>
    </submittedName>
</protein>
<evidence type="ECO:0000313" key="2">
    <source>
        <dbReference type="EMBL" id="EQD67173.1"/>
    </source>
</evidence>
<dbReference type="Gene3D" id="1.10.10.2910">
    <property type="match status" value="1"/>
</dbReference>
<feature type="domain" description="IrrE N-terminal-like" evidence="1">
    <location>
        <begin position="35"/>
        <end position="84"/>
    </location>
</feature>
<gene>
    <name evidence="2" type="ORF">B2A_00851</name>
</gene>